<dbReference type="SMART" id="SM00220">
    <property type="entry name" value="S_TKc"/>
    <property type="match status" value="1"/>
</dbReference>
<keyword evidence="3 8" id="KW-0547">Nucleotide-binding</keyword>
<dbReference type="GO" id="GO:0051403">
    <property type="term" value="P:stress-activated MAPK cascade"/>
    <property type="evidence" value="ECO:0007669"/>
    <property type="project" value="TreeGrafter"/>
</dbReference>
<gene>
    <name evidence="11" type="ORF">SBAD_LOCUS5087</name>
</gene>
<dbReference type="Gene3D" id="1.10.510.10">
    <property type="entry name" value="Transferase(Phosphotransferase) domain 1"/>
    <property type="match status" value="1"/>
</dbReference>
<evidence type="ECO:0000256" key="9">
    <source>
        <dbReference type="RuleBase" id="RU000304"/>
    </source>
</evidence>
<dbReference type="FunFam" id="3.30.200.20:FF:000040">
    <property type="entry name" value="Dual specificity mitogen-activated protein kinase kinase"/>
    <property type="match status" value="1"/>
</dbReference>
<evidence type="ECO:0000256" key="1">
    <source>
        <dbReference type="ARBA" id="ARBA00022527"/>
    </source>
</evidence>
<dbReference type="OrthoDB" id="10252354at2759"/>
<evidence type="ECO:0000256" key="3">
    <source>
        <dbReference type="ARBA" id="ARBA00022741"/>
    </source>
</evidence>
<dbReference type="SUPFAM" id="SSF56112">
    <property type="entry name" value="Protein kinase-like (PK-like)"/>
    <property type="match status" value="1"/>
</dbReference>
<comment type="similarity">
    <text evidence="6">Belongs to the protein kinase superfamily. STE Ser/Thr protein kinase family. MAP kinase kinase subfamily.</text>
</comment>
<dbReference type="Pfam" id="PF00069">
    <property type="entry name" value="Pkinase"/>
    <property type="match status" value="1"/>
</dbReference>
<evidence type="ECO:0000256" key="8">
    <source>
        <dbReference type="PROSITE-ProRule" id="PRU10141"/>
    </source>
</evidence>
<evidence type="ECO:0000259" key="10">
    <source>
        <dbReference type="PROSITE" id="PS50011"/>
    </source>
</evidence>
<dbReference type="InterPro" id="IPR011009">
    <property type="entry name" value="Kinase-like_dom_sf"/>
</dbReference>
<reference evidence="11 12" key="2">
    <citation type="submission" date="2018-11" db="EMBL/GenBank/DDBJ databases">
        <authorList>
            <consortium name="Pathogen Informatics"/>
        </authorList>
    </citation>
    <scope>NUCLEOTIDE SEQUENCE [LARGE SCALE GENOMIC DNA]</scope>
</reference>
<dbReference type="InterPro" id="IPR000719">
    <property type="entry name" value="Prot_kinase_dom"/>
</dbReference>
<dbReference type="PROSITE" id="PS50011">
    <property type="entry name" value="PROTEIN_KINASE_DOM"/>
    <property type="match status" value="1"/>
</dbReference>
<feature type="binding site" evidence="8">
    <location>
        <position position="87"/>
    </location>
    <ligand>
        <name>ATP</name>
        <dbReference type="ChEBI" id="CHEBI:30616"/>
    </ligand>
</feature>
<dbReference type="PROSITE" id="PS00107">
    <property type="entry name" value="PROTEIN_KINASE_ATP"/>
    <property type="match status" value="1"/>
</dbReference>
<dbReference type="GO" id="GO:0004674">
    <property type="term" value="F:protein serine/threonine kinase activity"/>
    <property type="evidence" value="ECO:0007669"/>
    <property type="project" value="UniProtKB-KW"/>
</dbReference>
<evidence type="ECO:0000256" key="6">
    <source>
        <dbReference type="ARBA" id="ARBA00038035"/>
    </source>
</evidence>
<sequence>MYVAVVVLERAKIRKNVALKKLQVPKIPETATHPPANLDDKFVVRIDGVDHEIRAQDLVLIKELGRGGYGIVETMRHPPTDQVFAVKRIHVTLNDEVQKRMLIELNASMKSGQCPYMVHFYGAMFRDGDVWLCMEVMDTSVDKFFRMCSDLRRPIPEPVLSRLAYSVIVALDYMKRELHLMHRDVKPSNILINRKGEVKLCDFGISGYLTDSLAKTINAGCKPYMAPERIDPQDAAQQAYDIRSDVWSLGITMFEIATGTHPYSKWKTPFEQLKQVVLEPPPTLPQGVFSVEFCDFIALW</sequence>
<dbReference type="EMBL" id="UZAM01008747">
    <property type="protein sequence ID" value="VDP06237.1"/>
    <property type="molecule type" value="Genomic_DNA"/>
</dbReference>
<evidence type="ECO:0000256" key="2">
    <source>
        <dbReference type="ARBA" id="ARBA00022679"/>
    </source>
</evidence>
<keyword evidence="4" id="KW-0418">Kinase</keyword>
<proteinExistence type="inferred from homology"/>
<keyword evidence="1 9" id="KW-0723">Serine/threonine-protein kinase</keyword>
<dbReference type="PROSITE" id="PS00108">
    <property type="entry name" value="PROTEIN_KINASE_ST"/>
    <property type="match status" value="1"/>
</dbReference>
<evidence type="ECO:0000256" key="4">
    <source>
        <dbReference type="ARBA" id="ARBA00022777"/>
    </source>
</evidence>
<evidence type="ECO:0000256" key="7">
    <source>
        <dbReference type="ARBA" id="ARBA00038999"/>
    </source>
</evidence>
<evidence type="ECO:0000313" key="12">
    <source>
        <dbReference type="Proteomes" id="UP000270296"/>
    </source>
</evidence>
<organism evidence="13">
    <name type="scientific">Soboliphyme baturini</name>
    <dbReference type="NCBI Taxonomy" id="241478"/>
    <lineage>
        <taxon>Eukaryota</taxon>
        <taxon>Metazoa</taxon>
        <taxon>Ecdysozoa</taxon>
        <taxon>Nematoda</taxon>
        <taxon>Enoplea</taxon>
        <taxon>Dorylaimia</taxon>
        <taxon>Dioctophymatida</taxon>
        <taxon>Dioctophymatoidea</taxon>
        <taxon>Soboliphymatidae</taxon>
        <taxon>Soboliphyme</taxon>
    </lineage>
</organism>
<dbReference type="Gene3D" id="3.30.200.20">
    <property type="entry name" value="Phosphorylase Kinase, domain 1"/>
    <property type="match status" value="1"/>
</dbReference>
<evidence type="ECO:0000256" key="5">
    <source>
        <dbReference type="ARBA" id="ARBA00022840"/>
    </source>
</evidence>
<feature type="domain" description="Protein kinase" evidence="10">
    <location>
        <begin position="58"/>
        <end position="300"/>
    </location>
</feature>
<dbReference type="PANTHER" id="PTHR48013">
    <property type="entry name" value="DUAL SPECIFICITY MITOGEN-ACTIVATED PROTEIN KINASE KINASE 5-RELATED"/>
    <property type="match status" value="1"/>
</dbReference>
<keyword evidence="5 8" id="KW-0067">ATP-binding</keyword>
<dbReference type="AlphaFoldDB" id="A0A183IN91"/>
<evidence type="ECO:0000313" key="13">
    <source>
        <dbReference type="WBParaSite" id="SBAD_0000529701-mRNA-1"/>
    </source>
</evidence>
<accession>A0A183IN91</accession>
<dbReference type="EC" id="2.7.12.2" evidence="7"/>
<dbReference type="PANTHER" id="PTHR48013:SF28">
    <property type="entry name" value="DUAL SPECIFICITY MITOGEN-ACTIVATED PROTEIN KINASE KINASE SEK-1"/>
    <property type="match status" value="1"/>
</dbReference>
<dbReference type="InterPro" id="IPR008271">
    <property type="entry name" value="Ser/Thr_kinase_AS"/>
</dbReference>
<dbReference type="InterPro" id="IPR017441">
    <property type="entry name" value="Protein_kinase_ATP_BS"/>
</dbReference>
<reference evidence="13" key="1">
    <citation type="submission" date="2016-06" db="UniProtKB">
        <authorList>
            <consortium name="WormBaseParasite"/>
        </authorList>
    </citation>
    <scope>IDENTIFICATION</scope>
</reference>
<dbReference type="GO" id="GO:0005524">
    <property type="term" value="F:ATP binding"/>
    <property type="evidence" value="ECO:0007669"/>
    <property type="project" value="UniProtKB-UniRule"/>
</dbReference>
<dbReference type="Proteomes" id="UP000270296">
    <property type="component" value="Unassembled WGS sequence"/>
</dbReference>
<name>A0A183IN91_9BILA</name>
<dbReference type="GO" id="GO:0004708">
    <property type="term" value="F:MAP kinase kinase activity"/>
    <property type="evidence" value="ECO:0007669"/>
    <property type="project" value="UniProtKB-EC"/>
</dbReference>
<keyword evidence="2" id="KW-0808">Transferase</keyword>
<keyword evidence="12" id="KW-1185">Reference proteome</keyword>
<evidence type="ECO:0000313" key="11">
    <source>
        <dbReference type="EMBL" id="VDP06237.1"/>
    </source>
</evidence>
<protein>
    <recommendedName>
        <fullName evidence="7">mitogen-activated protein kinase kinase</fullName>
        <ecNumber evidence="7">2.7.12.2</ecNumber>
    </recommendedName>
</protein>
<dbReference type="WBParaSite" id="SBAD_0000529701-mRNA-1">
    <property type="protein sequence ID" value="SBAD_0000529701-mRNA-1"/>
    <property type="gene ID" value="SBAD_0000529701"/>
</dbReference>